<reference evidence="4" key="1">
    <citation type="journal article" date="2014" name="Int. J. Syst. Evol. Microbiol.">
        <title>Complete genome sequence of Corynebacterium casei LMG S-19264T (=DSM 44701T), isolated from a smear-ripened cheese.</title>
        <authorList>
            <consortium name="US DOE Joint Genome Institute (JGI-PGF)"/>
            <person name="Walter F."/>
            <person name="Albersmeier A."/>
            <person name="Kalinowski J."/>
            <person name="Ruckert C."/>
        </authorList>
    </citation>
    <scope>NUCLEOTIDE SEQUENCE</scope>
    <source>
        <strain evidence="4">JCM 3131</strain>
    </source>
</reference>
<dbReference type="SUPFAM" id="SSF56349">
    <property type="entry name" value="DNA breaking-rejoining enzymes"/>
    <property type="match status" value="1"/>
</dbReference>
<dbReference type="GO" id="GO:0006310">
    <property type="term" value="P:DNA recombination"/>
    <property type="evidence" value="ECO:0007669"/>
    <property type="project" value="UniProtKB-KW"/>
</dbReference>
<feature type="region of interest" description="Disordered" evidence="2">
    <location>
        <begin position="277"/>
        <end position="297"/>
    </location>
</feature>
<dbReference type="AlphaFoldDB" id="A0A918BFN0"/>
<dbReference type="GO" id="GO:0015074">
    <property type="term" value="P:DNA integration"/>
    <property type="evidence" value="ECO:0007669"/>
    <property type="project" value="InterPro"/>
</dbReference>
<evidence type="ECO:0000313" key="5">
    <source>
        <dbReference type="Proteomes" id="UP000620156"/>
    </source>
</evidence>
<dbReference type="PROSITE" id="PS51898">
    <property type="entry name" value="TYR_RECOMBINASE"/>
    <property type="match status" value="1"/>
</dbReference>
<gene>
    <name evidence="4" type="ORF">GCM10010145_38950</name>
</gene>
<name>A0A918BFN0_9ACTN</name>
<dbReference type="Proteomes" id="UP000620156">
    <property type="component" value="Unassembled WGS sequence"/>
</dbReference>
<dbReference type="InterPro" id="IPR013762">
    <property type="entry name" value="Integrase-like_cat_sf"/>
</dbReference>
<feature type="domain" description="Tyr recombinase" evidence="3">
    <location>
        <begin position="83"/>
        <end position="279"/>
    </location>
</feature>
<dbReference type="InterPro" id="IPR011010">
    <property type="entry name" value="DNA_brk_join_enz"/>
</dbReference>
<keyword evidence="5" id="KW-1185">Reference proteome</keyword>
<accession>A0A918BFN0</accession>
<dbReference type="RefSeq" id="WP_229821123.1">
    <property type="nucleotide sequence ID" value="NZ_BMQK01000008.1"/>
</dbReference>
<organism evidence="4 5">
    <name type="scientific">Streptomyces ruber</name>
    <dbReference type="NCBI Taxonomy" id="83378"/>
    <lineage>
        <taxon>Bacteria</taxon>
        <taxon>Bacillati</taxon>
        <taxon>Actinomycetota</taxon>
        <taxon>Actinomycetes</taxon>
        <taxon>Kitasatosporales</taxon>
        <taxon>Streptomycetaceae</taxon>
        <taxon>Streptomyces</taxon>
    </lineage>
</organism>
<protein>
    <recommendedName>
        <fullName evidence="3">Tyr recombinase domain-containing protein</fullName>
    </recommendedName>
</protein>
<reference evidence="4" key="2">
    <citation type="submission" date="2020-09" db="EMBL/GenBank/DDBJ databases">
        <authorList>
            <person name="Sun Q."/>
            <person name="Ohkuma M."/>
        </authorList>
    </citation>
    <scope>NUCLEOTIDE SEQUENCE</scope>
    <source>
        <strain evidence="4">JCM 3131</strain>
    </source>
</reference>
<dbReference type="EMBL" id="BMQK01000008">
    <property type="protein sequence ID" value="GGQ65268.1"/>
    <property type="molecule type" value="Genomic_DNA"/>
</dbReference>
<evidence type="ECO:0000256" key="1">
    <source>
        <dbReference type="ARBA" id="ARBA00023172"/>
    </source>
</evidence>
<dbReference type="GO" id="GO:0003677">
    <property type="term" value="F:DNA binding"/>
    <property type="evidence" value="ECO:0007669"/>
    <property type="project" value="InterPro"/>
</dbReference>
<proteinExistence type="predicted"/>
<evidence type="ECO:0000256" key="2">
    <source>
        <dbReference type="SAM" id="MobiDB-lite"/>
    </source>
</evidence>
<sequence length="297" mass="33270">MLAGELAPPGPARRARSRPSSPLTAIDDPALPEVLAELADEMDADTVNRELSTARKAIGWWQRQGWIEGDPTIGNERRPAPTDRTKALAENQIAALWRLDASLREKTFWRMLYESAARADEVLCLNVENLYPQDKRGRITAKGGAIEWIHRQSGTAQLLPRLIARRTRGPLFLTDRKAPAGTPTLDVCPKTGRARPSYRRAEGIFGEKTRLLANPLASPEDIEDLDGWTLRRQRHSALTHDAEDGTSTPMLLARSRHASVRSLERYARPGVDAVARHVAERDPAARRKRRRLQDQPL</sequence>
<keyword evidence="1" id="KW-0233">DNA recombination</keyword>
<evidence type="ECO:0000259" key="3">
    <source>
        <dbReference type="PROSITE" id="PS51898"/>
    </source>
</evidence>
<feature type="region of interest" description="Disordered" evidence="2">
    <location>
        <begin position="1"/>
        <end position="27"/>
    </location>
</feature>
<evidence type="ECO:0000313" key="4">
    <source>
        <dbReference type="EMBL" id="GGQ65268.1"/>
    </source>
</evidence>
<comment type="caution">
    <text evidence="4">The sequence shown here is derived from an EMBL/GenBank/DDBJ whole genome shotgun (WGS) entry which is preliminary data.</text>
</comment>
<dbReference type="Gene3D" id="1.10.443.10">
    <property type="entry name" value="Intergrase catalytic core"/>
    <property type="match status" value="1"/>
</dbReference>
<dbReference type="InterPro" id="IPR002104">
    <property type="entry name" value="Integrase_catalytic"/>
</dbReference>